<dbReference type="NCBIfam" id="NF001911">
    <property type="entry name" value="PRK00685.1"/>
    <property type="match status" value="1"/>
</dbReference>
<dbReference type="InterPro" id="IPR001279">
    <property type="entry name" value="Metallo-B-lactamas"/>
</dbReference>
<dbReference type="Gene3D" id="3.60.15.10">
    <property type="entry name" value="Ribonuclease Z/Hydroxyacylglutathione hydrolase-like"/>
    <property type="match status" value="1"/>
</dbReference>
<keyword evidence="5" id="KW-1185">Reference proteome</keyword>
<dbReference type="EMBL" id="CP139781">
    <property type="protein sequence ID" value="WRQ89488.1"/>
    <property type="molecule type" value="Genomic_DNA"/>
</dbReference>
<evidence type="ECO:0000259" key="3">
    <source>
        <dbReference type="SMART" id="SM00849"/>
    </source>
</evidence>
<evidence type="ECO:0000256" key="2">
    <source>
        <dbReference type="HAMAP-Rule" id="MF_00457"/>
    </source>
</evidence>
<dbReference type="PANTHER" id="PTHR43546">
    <property type="entry name" value="UPF0173 METAL-DEPENDENT HYDROLASE MJ1163-RELATED"/>
    <property type="match status" value="1"/>
</dbReference>
<dbReference type="Proteomes" id="UP000738431">
    <property type="component" value="Chromosome"/>
</dbReference>
<feature type="domain" description="Metallo-beta-lactamase" evidence="3">
    <location>
        <begin position="7"/>
        <end position="190"/>
    </location>
</feature>
<organism evidence="4 5">
    <name type="scientific">Actomonas aquatica</name>
    <dbReference type="NCBI Taxonomy" id="2866162"/>
    <lineage>
        <taxon>Bacteria</taxon>
        <taxon>Pseudomonadati</taxon>
        <taxon>Verrucomicrobiota</taxon>
        <taxon>Opitutia</taxon>
        <taxon>Opitutales</taxon>
        <taxon>Opitutaceae</taxon>
        <taxon>Actomonas</taxon>
    </lineage>
</organism>
<dbReference type="GO" id="GO:0016787">
    <property type="term" value="F:hydrolase activity"/>
    <property type="evidence" value="ECO:0007669"/>
    <property type="project" value="UniProtKB-KW"/>
</dbReference>
<dbReference type="Pfam" id="PF12706">
    <property type="entry name" value="Lactamase_B_2"/>
    <property type="match status" value="1"/>
</dbReference>
<dbReference type="InterPro" id="IPR050114">
    <property type="entry name" value="UPF0173_UPF0282_UlaG_hydrolase"/>
</dbReference>
<evidence type="ECO:0000313" key="4">
    <source>
        <dbReference type="EMBL" id="WRQ89488.1"/>
    </source>
</evidence>
<reference evidence="4 5" key="1">
    <citation type="submission" date="2023-12" db="EMBL/GenBank/DDBJ databases">
        <title>Description of an unclassified Opitutus bacterium of Verrucomicrobiota.</title>
        <authorList>
            <person name="Zhang D.-F."/>
        </authorList>
    </citation>
    <scope>NUCLEOTIDE SEQUENCE [LARGE SCALE GENOMIC DNA]</scope>
    <source>
        <strain evidence="4 5">WL0086</strain>
    </source>
</reference>
<accession>A0ABZ1CCT4</accession>
<dbReference type="InterPro" id="IPR022877">
    <property type="entry name" value="UPF0173"/>
</dbReference>
<sequence>MKVTYYGHSAFLVETAHHRILIDPFLSGNPSAPISVDEAKCDYILLTHAHSDHSADAEAIATANNATIVANFEIAEYYAAKGLTTHGMNPGGGFNFPFGRVTLTIAFHTSSFDSESPAIYGGVPCGIVIEADGQRLYHAGDTALFSDMQLIGRRGLDLALVPIGDNFTMGPTDALDALDYLKPKLAVPIHYNTWPPIAQDADAWARAAGDRGRPVKVMQPGDTLEL</sequence>
<dbReference type="HAMAP" id="MF_00457">
    <property type="entry name" value="UPF0173"/>
    <property type="match status" value="1"/>
</dbReference>
<proteinExistence type="inferred from homology"/>
<protein>
    <recommendedName>
        <fullName evidence="2">UPF0173 metal-dependent hydrolase K1X11_008705</fullName>
    </recommendedName>
</protein>
<gene>
    <name evidence="4" type="ORF">K1X11_008705</name>
</gene>
<dbReference type="PANTHER" id="PTHR43546:SF3">
    <property type="entry name" value="UPF0173 METAL-DEPENDENT HYDROLASE MJ1163"/>
    <property type="match status" value="1"/>
</dbReference>
<keyword evidence="1 2" id="KW-0378">Hydrolase</keyword>
<dbReference type="RefSeq" id="WP_221029824.1">
    <property type="nucleotide sequence ID" value="NZ_CP139781.1"/>
</dbReference>
<evidence type="ECO:0000313" key="5">
    <source>
        <dbReference type="Proteomes" id="UP000738431"/>
    </source>
</evidence>
<name>A0ABZ1CCT4_9BACT</name>
<comment type="similarity">
    <text evidence="2">Belongs to the UPF0173 family.</text>
</comment>
<evidence type="ECO:0000256" key="1">
    <source>
        <dbReference type="ARBA" id="ARBA00022801"/>
    </source>
</evidence>
<dbReference type="SMART" id="SM00849">
    <property type="entry name" value="Lactamase_B"/>
    <property type="match status" value="1"/>
</dbReference>
<dbReference type="SUPFAM" id="SSF56281">
    <property type="entry name" value="Metallo-hydrolase/oxidoreductase"/>
    <property type="match status" value="1"/>
</dbReference>
<dbReference type="InterPro" id="IPR036866">
    <property type="entry name" value="RibonucZ/Hydroxyglut_hydro"/>
</dbReference>